<accession>A0A5C4T788</accession>
<dbReference type="SUPFAM" id="SSF53067">
    <property type="entry name" value="Actin-like ATPase domain"/>
    <property type="match status" value="1"/>
</dbReference>
<comment type="similarity">
    <text evidence="1">Belongs to the ROK (NagC/XylR) family.</text>
</comment>
<dbReference type="InterPro" id="IPR049874">
    <property type="entry name" value="ROK_cs"/>
</dbReference>
<dbReference type="OrthoDB" id="9795247at2"/>
<dbReference type="Pfam" id="PF00480">
    <property type="entry name" value="ROK"/>
    <property type="match status" value="1"/>
</dbReference>
<dbReference type="PROSITE" id="PS01125">
    <property type="entry name" value="ROK"/>
    <property type="match status" value="1"/>
</dbReference>
<sequence length="327" mass="34961">MCQIVHDPDSIYAIGVDIGGTKVNAGLIRENGEIVWNCRVETLAGQANPADRAIDAITNVLKFLDHNGIEPRLKGIGVGSSGQIEWRTGSILFGTELIPGYVGTPLKQMLKDAFGLPVLVDNDVNVLCLTEKVLGTGRDANHLLCLALGTGVGGALMINGRIYHGAWGGAAEAGHMSVDFKGLPCLCGGAGCLEQYASGTGIAARMRRRLSEQGVPDKGITARDVIALWQAGDRIATEIMDETFAALGTALASLIHMFNPEVVIIGGGVTEAGEMFINRVREEVRKKTMRSFLKGLRIEPTFQGNLSGMIGAALQVWEYDTCDHRKM</sequence>
<dbReference type="EMBL" id="VDCQ01000024">
    <property type="protein sequence ID" value="TNJ64943.1"/>
    <property type="molecule type" value="Genomic_DNA"/>
</dbReference>
<comment type="caution">
    <text evidence="2">The sequence shown here is derived from an EMBL/GenBank/DDBJ whole genome shotgun (WGS) entry which is preliminary data.</text>
</comment>
<dbReference type="PANTHER" id="PTHR18964:SF149">
    <property type="entry name" value="BIFUNCTIONAL UDP-N-ACETYLGLUCOSAMINE 2-EPIMERASE_N-ACETYLMANNOSAMINE KINASE"/>
    <property type="match status" value="1"/>
</dbReference>
<name>A0A5C4T788_9BACL</name>
<evidence type="ECO:0000313" key="2">
    <source>
        <dbReference type="EMBL" id="TNJ64943.1"/>
    </source>
</evidence>
<evidence type="ECO:0000313" key="3">
    <source>
        <dbReference type="Proteomes" id="UP000307943"/>
    </source>
</evidence>
<dbReference type="Proteomes" id="UP000307943">
    <property type="component" value="Unassembled WGS sequence"/>
</dbReference>
<dbReference type="InterPro" id="IPR043129">
    <property type="entry name" value="ATPase_NBD"/>
</dbReference>
<evidence type="ECO:0000256" key="1">
    <source>
        <dbReference type="ARBA" id="ARBA00006479"/>
    </source>
</evidence>
<dbReference type="Gene3D" id="3.30.420.40">
    <property type="match status" value="2"/>
</dbReference>
<proteinExistence type="inferred from homology"/>
<dbReference type="CDD" id="cd24068">
    <property type="entry name" value="ASKHA_NBD_ROK_FnNanK-like"/>
    <property type="match status" value="1"/>
</dbReference>
<reference evidence="2 3" key="1">
    <citation type="submission" date="2019-05" db="EMBL/GenBank/DDBJ databases">
        <title>We sequenced the genome of Paenibacillus hemerocallicola KCTC 33185 for further insight into its adaptation and study the phylogeny of Paenibacillus.</title>
        <authorList>
            <person name="Narsing Rao M.P."/>
        </authorList>
    </citation>
    <scope>NUCLEOTIDE SEQUENCE [LARGE SCALE GENOMIC DNA]</scope>
    <source>
        <strain evidence="2 3">KCTC 33185</strain>
    </source>
</reference>
<gene>
    <name evidence="2" type="ORF">FE784_18105</name>
</gene>
<dbReference type="InterPro" id="IPR000600">
    <property type="entry name" value="ROK"/>
</dbReference>
<dbReference type="PANTHER" id="PTHR18964">
    <property type="entry name" value="ROK (REPRESSOR, ORF, KINASE) FAMILY"/>
    <property type="match status" value="1"/>
</dbReference>
<protein>
    <submittedName>
        <fullName evidence="2">ROK family protein</fullName>
    </submittedName>
</protein>
<organism evidence="2 3">
    <name type="scientific">Paenibacillus hemerocallicola</name>
    <dbReference type="NCBI Taxonomy" id="1172614"/>
    <lineage>
        <taxon>Bacteria</taxon>
        <taxon>Bacillati</taxon>
        <taxon>Bacillota</taxon>
        <taxon>Bacilli</taxon>
        <taxon>Bacillales</taxon>
        <taxon>Paenibacillaceae</taxon>
        <taxon>Paenibacillus</taxon>
    </lineage>
</organism>
<keyword evidence="3" id="KW-1185">Reference proteome</keyword>
<dbReference type="AlphaFoldDB" id="A0A5C4T788"/>
<dbReference type="RefSeq" id="WP_139603637.1">
    <property type="nucleotide sequence ID" value="NZ_VDCQ01000024.1"/>
</dbReference>